<dbReference type="EMBL" id="FYDG01000007">
    <property type="protein sequence ID" value="SNB75752.1"/>
    <property type="molecule type" value="Genomic_DNA"/>
</dbReference>
<keyword evidence="3" id="KW-0378">Hydrolase</keyword>
<dbReference type="AlphaFoldDB" id="A0A212RT99"/>
<comment type="cofactor">
    <cofactor evidence="1">
        <name>Mg(2+)</name>
        <dbReference type="ChEBI" id="CHEBI:18420"/>
    </cofactor>
</comment>
<sequence>MPEDKQMTFAFALCADDFALSPAVTAGILQALRAGRLTATCAMTTQPHWPEAARAFADLAPDADLGLHFNLTLAGPLGAMPRFAPAGAFPAMNSIVPAAWRGALPLEEIRDELRRQLDAFEQARGAPPDFVDGHQHVQVLPGIAEVLLAELSARGLAGKCWLRDSADRPKRIFSRGKHWGKALTVAGLAHGFRRKAKAAGFVLNDGFSGFSDFDATGDYAADFATYLLAPGPSQLLMCHPGHVDDELARLDPVTASRETELAFLLSPHFPEVAAAAGARLERFSAARAQG</sequence>
<name>A0A212RT99_RHOAC</name>
<keyword evidence="2" id="KW-0479">Metal-binding</keyword>
<evidence type="ECO:0000256" key="2">
    <source>
        <dbReference type="ARBA" id="ARBA00022723"/>
    </source>
</evidence>
<proteinExistence type="predicted"/>
<protein>
    <recommendedName>
        <fullName evidence="8">ChbG/HpnK family deacetylase</fullName>
    </recommendedName>
</protein>
<keyword evidence="4" id="KW-0460">Magnesium</keyword>
<dbReference type="PANTHER" id="PTHR31609">
    <property type="entry name" value="YDJC DEACETYLASE FAMILY MEMBER"/>
    <property type="match status" value="1"/>
</dbReference>
<dbReference type="InterPro" id="IPR006879">
    <property type="entry name" value="YdjC-like"/>
</dbReference>
<dbReference type="RefSeq" id="WP_244593099.1">
    <property type="nucleotide sequence ID" value="NZ_FYDG01000007.1"/>
</dbReference>
<dbReference type="CDD" id="cd10807">
    <property type="entry name" value="YdjC_like_3"/>
    <property type="match status" value="1"/>
</dbReference>
<dbReference type="Proteomes" id="UP000198418">
    <property type="component" value="Unassembled WGS sequence"/>
</dbReference>
<dbReference type="GO" id="GO:0046872">
    <property type="term" value="F:metal ion binding"/>
    <property type="evidence" value="ECO:0007669"/>
    <property type="project" value="UniProtKB-KW"/>
</dbReference>
<gene>
    <name evidence="6" type="ORF">SAMN06265338_10732</name>
</gene>
<dbReference type="GO" id="GO:0016787">
    <property type="term" value="F:hydrolase activity"/>
    <property type="evidence" value="ECO:0007669"/>
    <property type="project" value="UniProtKB-KW"/>
</dbReference>
<evidence type="ECO:0000256" key="1">
    <source>
        <dbReference type="ARBA" id="ARBA00001946"/>
    </source>
</evidence>
<reference evidence="7" key="1">
    <citation type="submission" date="2017-06" db="EMBL/GenBank/DDBJ databases">
        <authorList>
            <person name="Varghese N."/>
            <person name="Submissions S."/>
        </authorList>
    </citation>
    <scope>NUCLEOTIDE SEQUENCE [LARGE SCALE GENOMIC DNA]</scope>
    <source>
        <strain evidence="7">DSM 137</strain>
    </source>
</reference>
<evidence type="ECO:0000256" key="3">
    <source>
        <dbReference type="ARBA" id="ARBA00022801"/>
    </source>
</evidence>
<dbReference type="GO" id="GO:0019213">
    <property type="term" value="F:deacetylase activity"/>
    <property type="evidence" value="ECO:0007669"/>
    <property type="project" value="TreeGrafter"/>
</dbReference>
<dbReference type="InterPro" id="IPR011330">
    <property type="entry name" value="Glyco_hydro/deAcase_b/a-brl"/>
</dbReference>
<evidence type="ECO:0000313" key="7">
    <source>
        <dbReference type="Proteomes" id="UP000198418"/>
    </source>
</evidence>
<evidence type="ECO:0008006" key="8">
    <source>
        <dbReference type="Google" id="ProtNLM"/>
    </source>
</evidence>
<dbReference type="Pfam" id="PF04794">
    <property type="entry name" value="YdjC"/>
    <property type="match status" value="1"/>
</dbReference>
<keyword evidence="7" id="KW-1185">Reference proteome</keyword>
<accession>A0A212RT99</accession>
<dbReference type="SUPFAM" id="SSF88713">
    <property type="entry name" value="Glycoside hydrolase/deacetylase"/>
    <property type="match status" value="1"/>
</dbReference>
<dbReference type="GO" id="GO:0005975">
    <property type="term" value="P:carbohydrate metabolic process"/>
    <property type="evidence" value="ECO:0007669"/>
    <property type="project" value="InterPro"/>
</dbReference>
<dbReference type="Gene3D" id="3.20.20.370">
    <property type="entry name" value="Glycoside hydrolase/deacetylase"/>
    <property type="match status" value="1"/>
</dbReference>
<evidence type="ECO:0000256" key="5">
    <source>
        <dbReference type="ARBA" id="ARBA00023277"/>
    </source>
</evidence>
<evidence type="ECO:0000313" key="6">
    <source>
        <dbReference type="EMBL" id="SNB75752.1"/>
    </source>
</evidence>
<organism evidence="6 7">
    <name type="scientific">Rhodoblastus acidophilus</name>
    <name type="common">Rhodopseudomonas acidophila</name>
    <dbReference type="NCBI Taxonomy" id="1074"/>
    <lineage>
        <taxon>Bacteria</taxon>
        <taxon>Pseudomonadati</taxon>
        <taxon>Pseudomonadota</taxon>
        <taxon>Alphaproteobacteria</taxon>
        <taxon>Hyphomicrobiales</taxon>
        <taxon>Rhodoblastaceae</taxon>
        <taxon>Rhodoblastus</taxon>
    </lineage>
</organism>
<keyword evidence="5" id="KW-0119">Carbohydrate metabolism</keyword>
<dbReference type="PANTHER" id="PTHR31609:SF1">
    <property type="entry name" value="CARBOHYDRATE DEACETYLASE"/>
    <property type="match status" value="1"/>
</dbReference>
<evidence type="ECO:0000256" key="4">
    <source>
        <dbReference type="ARBA" id="ARBA00022842"/>
    </source>
</evidence>